<dbReference type="KEGG" id="dfa:DFA_11160"/>
<protein>
    <recommendedName>
        <fullName evidence="1">Protein kinase domain-containing protein</fullName>
    </recommendedName>
</protein>
<dbReference type="PROSITE" id="PS50011">
    <property type="entry name" value="PROTEIN_KINASE_DOM"/>
    <property type="match status" value="1"/>
</dbReference>
<dbReference type="OrthoDB" id="4062651at2759"/>
<evidence type="ECO:0000259" key="1">
    <source>
        <dbReference type="PROSITE" id="PS50011"/>
    </source>
</evidence>
<proteinExistence type="predicted"/>
<dbReference type="Proteomes" id="UP000007797">
    <property type="component" value="Unassembled WGS sequence"/>
</dbReference>
<dbReference type="SMART" id="SM00220">
    <property type="entry name" value="S_TKc"/>
    <property type="match status" value="1"/>
</dbReference>
<dbReference type="AlphaFoldDB" id="F4QF40"/>
<reference evidence="3" key="1">
    <citation type="journal article" date="2011" name="Genome Res.">
        <title>Phylogeny-wide analysis of social amoeba genomes highlights ancient origins for complex intercellular communication.</title>
        <authorList>
            <person name="Heidel A.J."/>
            <person name="Lawal H.M."/>
            <person name="Felder M."/>
            <person name="Schilde C."/>
            <person name="Helps N.R."/>
            <person name="Tunggal B."/>
            <person name="Rivero F."/>
            <person name="John U."/>
            <person name="Schleicher M."/>
            <person name="Eichinger L."/>
            <person name="Platzer M."/>
            <person name="Noegel A.A."/>
            <person name="Schaap P."/>
            <person name="Gloeckner G."/>
        </authorList>
    </citation>
    <scope>NUCLEOTIDE SEQUENCE [LARGE SCALE GENOMIC DNA]</scope>
    <source>
        <strain evidence="3">SH3</strain>
    </source>
</reference>
<dbReference type="RefSeq" id="XP_004350103.1">
    <property type="nucleotide sequence ID" value="XM_004350053.1"/>
</dbReference>
<dbReference type="GeneID" id="14866552"/>
<gene>
    <name evidence="2" type="ORF">DFA_11160</name>
</gene>
<evidence type="ECO:0000313" key="2">
    <source>
        <dbReference type="EMBL" id="EGG13399.1"/>
    </source>
</evidence>
<dbReference type="InterPro" id="IPR027417">
    <property type="entry name" value="P-loop_NTPase"/>
</dbReference>
<name>F4QF40_CACFS</name>
<dbReference type="GO" id="GO:0004672">
    <property type="term" value="F:protein kinase activity"/>
    <property type="evidence" value="ECO:0007669"/>
    <property type="project" value="InterPro"/>
</dbReference>
<keyword evidence="3" id="KW-1185">Reference proteome</keyword>
<dbReference type="PANTHER" id="PTHR47975">
    <property type="entry name" value="S-LOCUS LECTIN KINASE FAMILY PROTEIN"/>
    <property type="match status" value="1"/>
</dbReference>
<dbReference type="EMBL" id="GL883029">
    <property type="protein sequence ID" value="EGG13399.1"/>
    <property type="molecule type" value="Genomic_DNA"/>
</dbReference>
<dbReference type="SUPFAM" id="SSF52540">
    <property type="entry name" value="P-loop containing nucleoside triphosphate hydrolases"/>
    <property type="match status" value="1"/>
</dbReference>
<sequence>MMYNIESIDYKNKKIIGRSTQSEVFLVQDANFNNIAMKHYIKGSLMGFNGDNAKWRKIYNNEESKEPHPNLVKFIAFKQVSLNKDQEEEQIILMDYIEKGSLLEYLTTHKKSALTWKNIFNIIRGTIEAMLFLHQKGVNYCGVKLANILIDNDYNSKLSIFNSCLNKREGSSTGGASVSMERDKSAVSLVDEKQLDSYSLGIILLAIANINLIRKEIASPDTLASLGIPDTYKQLINTCLFGNKSLEDIKNSFENVDINAQKEFGKYVEMNIDKIRQEYYKTTGVGNKIVIPTSNLEPLYGEFYHRKEQKQLLELFETNNTVFLTGILGVGKSTTANLFGKQLFNRQIDSFIPYVIQLGKDRISLRDQLKQLAVGMSGSKKNADLLPLPLSTDQDIVNTIFNQIDLSGSQLFLIIENFIYCQDDEPLYEILFSEQQQLKTTKILVELEKDELEKCGRVKTVQNEKIIEIGGKTKQTIKIKKYKR</sequence>
<dbReference type="SUPFAM" id="SSF56112">
    <property type="entry name" value="Protein kinase-like (PK-like)"/>
    <property type="match status" value="1"/>
</dbReference>
<evidence type="ECO:0000313" key="3">
    <source>
        <dbReference type="Proteomes" id="UP000007797"/>
    </source>
</evidence>
<dbReference type="GO" id="GO:0005524">
    <property type="term" value="F:ATP binding"/>
    <property type="evidence" value="ECO:0007669"/>
    <property type="project" value="InterPro"/>
</dbReference>
<dbReference type="Gene3D" id="3.40.50.300">
    <property type="entry name" value="P-loop containing nucleotide triphosphate hydrolases"/>
    <property type="match status" value="1"/>
</dbReference>
<dbReference type="InterPro" id="IPR011009">
    <property type="entry name" value="Kinase-like_dom_sf"/>
</dbReference>
<feature type="domain" description="Protein kinase" evidence="1">
    <location>
        <begin position="10"/>
        <end position="374"/>
    </location>
</feature>
<dbReference type="Gene3D" id="1.10.510.10">
    <property type="entry name" value="Transferase(Phosphotransferase) domain 1"/>
    <property type="match status" value="1"/>
</dbReference>
<dbReference type="InterPro" id="IPR000719">
    <property type="entry name" value="Prot_kinase_dom"/>
</dbReference>
<dbReference type="Pfam" id="PF00069">
    <property type="entry name" value="Pkinase"/>
    <property type="match status" value="1"/>
</dbReference>
<organism evidence="2 3">
    <name type="scientific">Cavenderia fasciculata</name>
    <name type="common">Slime mold</name>
    <name type="synonym">Dictyostelium fasciculatum</name>
    <dbReference type="NCBI Taxonomy" id="261658"/>
    <lineage>
        <taxon>Eukaryota</taxon>
        <taxon>Amoebozoa</taxon>
        <taxon>Evosea</taxon>
        <taxon>Eumycetozoa</taxon>
        <taxon>Dictyostelia</taxon>
        <taxon>Acytosteliales</taxon>
        <taxon>Cavenderiaceae</taxon>
        <taxon>Cavenderia</taxon>
    </lineage>
</organism>
<dbReference type="PANTHER" id="PTHR47975:SF22">
    <property type="entry name" value="G-TYPE LECTIN S-RECEPTOR-LIKE SERINE_THREONINE-PROTEIN KINASE SD2-2"/>
    <property type="match status" value="1"/>
</dbReference>
<accession>F4QF40</accession>